<accession>A0A4E0S300</accession>
<keyword evidence="4" id="KW-1185">Reference proteome</keyword>
<dbReference type="Proteomes" id="UP000230066">
    <property type="component" value="Unassembled WGS sequence"/>
</dbReference>
<evidence type="ECO:0000256" key="2">
    <source>
        <dbReference type="SAM" id="SignalP"/>
    </source>
</evidence>
<sequence length="192" mass="22286">MNKWIYFSFVLWVLLTGVVSQKYLDEIKKEDIEDDTLPLELEKEEEKQSTSEKTHPLESDPLERWFTLKQPISFDPIPPEQPLGQSEGDVSLKIEPSDTLRSYRCYVCTYCDSVDEKSTTIEGGCTECVVTSKRPGLTDRKCSRRFTSLCRHNHHARCCQEDLCNRSPRLLCSFQIVLLPFLITSFMEMNTF</sequence>
<evidence type="ECO:0000313" key="4">
    <source>
        <dbReference type="Proteomes" id="UP000230066"/>
    </source>
</evidence>
<feature type="signal peptide" evidence="2">
    <location>
        <begin position="1"/>
        <end position="20"/>
    </location>
</feature>
<feature type="region of interest" description="Disordered" evidence="1">
    <location>
        <begin position="38"/>
        <end position="57"/>
    </location>
</feature>
<gene>
    <name evidence="3" type="ORF">D915_000989</name>
</gene>
<dbReference type="EMBL" id="JXXN02000208">
    <property type="protein sequence ID" value="THD28212.1"/>
    <property type="molecule type" value="Genomic_DNA"/>
</dbReference>
<reference evidence="3" key="1">
    <citation type="submission" date="2019-03" db="EMBL/GenBank/DDBJ databases">
        <title>Improved annotation for the trematode Fasciola hepatica.</title>
        <authorList>
            <person name="Choi Y.-J."/>
            <person name="Martin J."/>
            <person name="Mitreva M."/>
        </authorList>
    </citation>
    <scope>NUCLEOTIDE SEQUENCE [LARGE SCALE GENOMIC DNA]</scope>
</reference>
<comment type="caution">
    <text evidence="3">The sequence shown here is derived from an EMBL/GenBank/DDBJ whole genome shotgun (WGS) entry which is preliminary data.</text>
</comment>
<organism evidence="3 4">
    <name type="scientific">Fasciola hepatica</name>
    <name type="common">Liver fluke</name>
    <dbReference type="NCBI Taxonomy" id="6192"/>
    <lineage>
        <taxon>Eukaryota</taxon>
        <taxon>Metazoa</taxon>
        <taxon>Spiralia</taxon>
        <taxon>Lophotrochozoa</taxon>
        <taxon>Platyhelminthes</taxon>
        <taxon>Trematoda</taxon>
        <taxon>Digenea</taxon>
        <taxon>Plagiorchiida</taxon>
        <taxon>Echinostomata</taxon>
        <taxon>Echinostomatoidea</taxon>
        <taxon>Fasciolidae</taxon>
        <taxon>Fasciola</taxon>
    </lineage>
</organism>
<dbReference type="AlphaFoldDB" id="A0A4E0S300"/>
<protein>
    <submittedName>
        <fullName evidence="3">Uncharacterized protein</fullName>
    </submittedName>
</protein>
<feature type="compositionally biased region" description="Basic and acidic residues" evidence="1">
    <location>
        <begin position="40"/>
        <end position="57"/>
    </location>
</feature>
<feature type="chain" id="PRO_5020027862" evidence="2">
    <location>
        <begin position="21"/>
        <end position="192"/>
    </location>
</feature>
<evidence type="ECO:0000313" key="3">
    <source>
        <dbReference type="EMBL" id="THD28212.1"/>
    </source>
</evidence>
<proteinExistence type="predicted"/>
<keyword evidence="2" id="KW-0732">Signal</keyword>
<evidence type="ECO:0000256" key="1">
    <source>
        <dbReference type="SAM" id="MobiDB-lite"/>
    </source>
</evidence>
<name>A0A4E0S300_FASHE</name>